<dbReference type="Proteomes" id="UP000287651">
    <property type="component" value="Unassembled WGS sequence"/>
</dbReference>
<organism evidence="2 3">
    <name type="scientific">Ensete ventricosum</name>
    <name type="common">Abyssinian banana</name>
    <name type="synonym">Musa ensete</name>
    <dbReference type="NCBI Taxonomy" id="4639"/>
    <lineage>
        <taxon>Eukaryota</taxon>
        <taxon>Viridiplantae</taxon>
        <taxon>Streptophyta</taxon>
        <taxon>Embryophyta</taxon>
        <taxon>Tracheophyta</taxon>
        <taxon>Spermatophyta</taxon>
        <taxon>Magnoliopsida</taxon>
        <taxon>Liliopsida</taxon>
        <taxon>Zingiberales</taxon>
        <taxon>Musaceae</taxon>
        <taxon>Ensete</taxon>
    </lineage>
</organism>
<evidence type="ECO:0000256" key="1">
    <source>
        <dbReference type="SAM" id="MobiDB-lite"/>
    </source>
</evidence>
<name>A0A426X142_ENSVE</name>
<evidence type="ECO:0000313" key="2">
    <source>
        <dbReference type="EMBL" id="RRT33183.1"/>
    </source>
</evidence>
<feature type="region of interest" description="Disordered" evidence="1">
    <location>
        <begin position="1"/>
        <end position="47"/>
    </location>
</feature>
<dbReference type="AlphaFoldDB" id="A0A426X142"/>
<evidence type="ECO:0000313" key="3">
    <source>
        <dbReference type="Proteomes" id="UP000287651"/>
    </source>
</evidence>
<dbReference type="EMBL" id="AMZH03029705">
    <property type="protein sequence ID" value="RRT33183.1"/>
    <property type="molecule type" value="Genomic_DNA"/>
</dbReference>
<accession>A0A426X142</accession>
<protein>
    <submittedName>
        <fullName evidence="2">Uncharacterized protein</fullName>
    </submittedName>
</protein>
<comment type="caution">
    <text evidence="2">The sequence shown here is derived from an EMBL/GenBank/DDBJ whole genome shotgun (WGS) entry which is preliminary data.</text>
</comment>
<gene>
    <name evidence="2" type="ORF">B296_00007968</name>
</gene>
<reference evidence="2 3" key="1">
    <citation type="journal article" date="2014" name="Agronomy (Basel)">
        <title>A Draft Genome Sequence for Ensete ventricosum, the Drought-Tolerant Tree Against Hunger.</title>
        <authorList>
            <person name="Harrison J."/>
            <person name="Moore K.A."/>
            <person name="Paszkiewicz K."/>
            <person name="Jones T."/>
            <person name="Grant M."/>
            <person name="Ambacheew D."/>
            <person name="Muzemil S."/>
            <person name="Studholme D.J."/>
        </authorList>
    </citation>
    <scope>NUCLEOTIDE SEQUENCE [LARGE SCALE GENOMIC DNA]</scope>
</reference>
<sequence>MTSPHARPATHDQAAAKAPYKGAVAARKGGACGHKRRPRGQQSLAGTADCSQPIGAAAAYNAAPAKGADYWAPARGCRPRPALPPAGVATPTVVVVAPWQGGCQRARAATTMTATQRGKEGLGHPMEKRMILPI</sequence>
<proteinExistence type="predicted"/>
<feature type="compositionally biased region" description="Low complexity" evidence="1">
    <location>
        <begin position="15"/>
        <end position="26"/>
    </location>
</feature>